<name>B0DPX9_LACBS</name>
<gene>
    <name evidence="4" type="ORF">LACBIDRAFT_331595</name>
</gene>
<feature type="domain" description="DUF3669" evidence="3">
    <location>
        <begin position="203"/>
        <end position="245"/>
    </location>
</feature>
<dbReference type="OrthoDB" id="2993351at2759"/>
<dbReference type="GeneID" id="6081625"/>
<sequence>MDAVNPSWNVVTIGRGSFASVCVLTGRPVAFKQVLFPEQALELKAEFETICKLYDLCDTDSFFAIPRPLAFLDPLLPNSYISATVSPLQQVRARPFKEAPLPSLCRLYFGRVLDVPITDGRPTRFFNSSNFPLDVARYLRLVETGNAEDYHKIEEIAYGMGEMLGRVHWFGGYDGRDIEFVMGGVLLLLLTWTIFILIRVKMRQWSKVTADIQKLVDAFYTNDPYYPRARPDEHLYNHFRLGYLAVYPEEAIEIANAFLEAIEAEQATRDSRRLEGRLSPNVAEESEALKKLTPSGRGPEKSAAAST</sequence>
<dbReference type="EMBL" id="DS547125">
    <property type="protein sequence ID" value="EDR03290.1"/>
    <property type="molecule type" value="Genomic_DNA"/>
</dbReference>
<dbReference type="Pfam" id="PF12417">
    <property type="entry name" value="DUF3669"/>
    <property type="match status" value="1"/>
</dbReference>
<evidence type="ECO:0000259" key="3">
    <source>
        <dbReference type="Pfam" id="PF12417"/>
    </source>
</evidence>
<feature type="region of interest" description="Disordered" evidence="1">
    <location>
        <begin position="268"/>
        <end position="307"/>
    </location>
</feature>
<evidence type="ECO:0000313" key="5">
    <source>
        <dbReference type="Proteomes" id="UP000001194"/>
    </source>
</evidence>
<dbReference type="Proteomes" id="UP000001194">
    <property type="component" value="Unassembled WGS sequence"/>
</dbReference>
<organism evidence="5">
    <name type="scientific">Laccaria bicolor (strain S238N-H82 / ATCC MYA-4686)</name>
    <name type="common">Bicoloured deceiver</name>
    <name type="synonym">Laccaria laccata var. bicolor</name>
    <dbReference type="NCBI Taxonomy" id="486041"/>
    <lineage>
        <taxon>Eukaryota</taxon>
        <taxon>Fungi</taxon>
        <taxon>Dikarya</taxon>
        <taxon>Basidiomycota</taxon>
        <taxon>Agaricomycotina</taxon>
        <taxon>Agaricomycetes</taxon>
        <taxon>Agaricomycetidae</taxon>
        <taxon>Agaricales</taxon>
        <taxon>Agaricineae</taxon>
        <taxon>Hydnangiaceae</taxon>
        <taxon>Laccaria</taxon>
    </lineage>
</organism>
<dbReference type="RefSeq" id="XP_001886086.1">
    <property type="nucleotide sequence ID" value="XM_001886051.1"/>
</dbReference>
<dbReference type="PANTHER" id="PTHR40780:SF2">
    <property type="entry name" value="DUF3669 DOMAIN-CONTAINING PROTEIN"/>
    <property type="match status" value="1"/>
</dbReference>
<keyword evidence="2" id="KW-0472">Membrane</keyword>
<evidence type="ECO:0000256" key="1">
    <source>
        <dbReference type="SAM" id="MobiDB-lite"/>
    </source>
</evidence>
<dbReference type="InParanoid" id="B0DPX9"/>
<evidence type="ECO:0000313" key="4">
    <source>
        <dbReference type="EMBL" id="EDR03290.1"/>
    </source>
</evidence>
<keyword evidence="5" id="KW-1185">Reference proteome</keyword>
<dbReference type="InterPro" id="IPR022137">
    <property type="entry name" value="Znf_prot_DUF3669"/>
</dbReference>
<feature type="transmembrane region" description="Helical" evidence="2">
    <location>
        <begin position="180"/>
        <end position="198"/>
    </location>
</feature>
<dbReference type="KEGG" id="lbc:LACBIDRAFT_331595"/>
<protein>
    <submittedName>
        <fullName evidence="4">Predicted protein</fullName>
    </submittedName>
</protein>
<dbReference type="HOGENOM" id="CLU_075591_0_0_1"/>
<dbReference type="AlphaFoldDB" id="B0DPX9"/>
<keyword evidence="2" id="KW-0812">Transmembrane</keyword>
<accession>B0DPX9</accession>
<proteinExistence type="predicted"/>
<keyword evidence="2" id="KW-1133">Transmembrane helix</keyword>
<dbReference type="PANTHER" id="PTHR40780">
    <property type="entry name" value="DUF3669 DOMAIN-CONTAINING PROTEIN"/>
    <property type="match status" value="1"/>
</dbReference>
<evidence type="ECO:0000256" key="2">
    <source>
        <dbReference type="SAM" id="Phobius"/>
    </source>
</evidence>
<reference evidence="4 5" key="1">
    <citation type="journal article" date="2008" name="Nature">
        <title>The genome of Laccaria bicolor provides insights into mycorrhizal symbiosis.</title>
        <authorList>
            <person name="Martin F."/>
            <person name="Aerts A."/>
            <person name="Ahren D."/>
            <person name="Brun A."/>
            <person name="Danchin E.G.J."/>
            <person name="Duchaussoy F."/>
            <person name="Gibon J."/>
            <person name="Kohler A."/>
            <person name="Lindquist E."/>
            <person name="Pereda V."/>
            <person name="Salamov A."/>
            <person name="Shapiro H.J."/>
            <person name="Wuyts J."/>
            <person name="Blaudez D."/>
            <person name="Buee M."/>
            <person name="Brokstein P."/>
            <person name="Canbaeck B."/>
            <person name="Cohen D."/>
            <person name="Courty P.E."/>
            <person name="Coutinho P.M."/>
            <person name="Delaruelle C."/>
            <person name="Detter J.C."/>
            <person name="Deveau A."/>
            <person name="DiFazio S."/>
            <person name="Duplessis S."/>
            <person name="Fraissinet-Tachet L."/>
            <person name="Lucic E."/>
            <person name="Frey-Klett P."/>
            <person name="Fourrey C."/>
            <person name="Feussner I."/>
            <person name="Gay G."/>
            <person name="Grimwood J."/>
            <person name="Hoegger P.J."/>
            <person name="Jain P."/>
            <person name="Kilaru S."/>
            <person name="Labbe J."/>
            <person name="Lin Y.C."/>
            <person name="Legue V."/>
            <person name="Le Tacon F."/>
            <person name="Marmeisse R."/>
            <person name="Melayah D."/>
            <person name="Montanini B."/>
            <person name="Muratet M."/>
            <person name="Nehls U."/>
            <person name="Niculita-Hirzel H."/>
            <person name="Oudot-Le Secq M.P."/>
            <person name="Peter M."/>
            <person name="Quesneville H."/>
            <person name="Rajashekar B."/>
            <person name="Reich M."/>
            <person name="Rouhier N."/>
            <person name="Schmutz J."/>
            <person name="Yin T."/>
            <person name="Chalot M."/>
            <person name="Henrissat B."/>
            <person name="Kuees U."/>
            <person name="Lucas S."/>
            <person name="Van de Peer Y."/>
            <person name="Podila G.K."/>
            <person name="Polle A."/>
            <person name="Pukkila P.J."/>
            <person name="Richardson P.M."/>
            <person name="Rouze P."/>
            <person name="Sanders I.R."/>
            <person name="Stajich J.E."/>
            <person name="Tunlid A."/>
            <person name="Tuskan G."/>
            <person name="Grigoriev I.V."/>
        </authorList>
    </citation>
    <scope>NUCLEOTIDE SEQUENCE [LARGE SCALE GENOMIC DNA]</scope>
    <source>
        <strain evidence="5">S238N-H82 / ATCC MYA-4686</strain>
    </source>
</reference>